<dbReference type="AlphaFoldDB" id="A0A814UWY3"/>
<proteinExistence type="inferred from homology"/>
<evidence type="ECO:0000256" key="4">
    <source>
        <dbReference type="ARBA" id="ARBA00022475"/>
    </source>
</evidence>
<dbReference type="Gene3D" id="1.20.1250.20">
    <property type="entry name" value="MFS general substrate transporter like domains"/>
    <property type="match status" value="2"/>
</dbReference>
<keyword evidence="13" id="KW-1185">Reference proteome</keyword>
<dbReference type="EMBL" id="CAJNOM010000215">
    <property type="protein sequence ID" value="CAF1240482.1"/>
    <property type="molecule type" value="Genomic_DNA"/>
</dbReference>
<dbReference type="PANTHER" id="PTHR11662:SF399">
    <property type="entry name" value="FI19708P1-RELATED"/>
    <property type="match status" value="1"/>
</dbReference>
<comment type="caution">
    <text evidence="11">The sequence shown here is derived from an EMBL/GenBank/DDBJ whole genome shotgun (WGS) entry which is preliminary data.</text>
</comment>
<evidence type="ECO:0000256" key="1">
    <source>
        <dbReference type="ARBA" id="ARBA00004651"/>
    </source>
</evidence>
<dbReference type="CDD" id="cd17318">
    <property type="entry name" value="MFS_SLC17"/>
    <property type="match status" value="1"/>
</dbReference>
<evidence type="ECO:0000313" key="14">
    <source>
        <dbReference type="Proteomes" id="UP000663877"/>
    </source>
</evidence>
<dbReference type="SUPFAM" id="SSF103473">
    <property type="entry name" value="MFS general substrate transporter"/>
    <property type="match status" value="1"/>
</dbReference>
<feature type="transmembrane region" description="Helical" evidence="9">
    <location>
        <begin position="322"/>
        <end position="346"/>
    </location>
</feature>
<dbReference type="GO" id="GO:0015293">
    <property type="term" value="F:symporter activity"/>
    <property type="evidence" value="ECO:0007669"/>
    <property type="project" value="UniProtKB-KW"/>
</dbReference>
<dbReference type="InterPro" id="IPR036259">
    <property type="entry name" value="MFS_trans_sf"/>
</dbReference>
<dbReference type="InterPro" id="IPR011701">
    <property type="entry name" value="MFS"/>
</dbReference>
<organism evidence="11 14">
    <name type="scientific">Adineta steineri</name>
    <dbReference type="NCBI Taxonomy" id="433720"/>
    <lineage>
        <taxon>Eukaryota</taxon>
        <taxon>Metazoa</taxon>
        <taxon>Spiralia</taxon>
        <taxon>Gnathifera</taxon>
        <taxon>Rotifera</taxon>
        <taxon>Eurotatoria</taxon>
        <taxon>Bdelloidea</taxon>
        <taxon>Adinetida</taxon>
        <taxon>Adinetidae</taxon>
        <taxon>Adineta</taxon>
    </lineage>
</organism>
<dbReference type="Proteomes" id="UP000663877">
    <property type="component" value="Unassembled WGS sequence"/>
</dbReference>
<feature type="transmembrane region" description="Helical" evidence="9">
    <location>
        <begin position="146"/>
        <end position="172"/>
    </location>
</feature>
<feature type="domain" description="Major facilitator superfamily (MFS) profile" evidence="10">
    <location>
        <begin position="23"/>
        <end position="476"/>
    </location>
</feature>
<reference evidence="11" key="1">
    <citation type="submission" date="2021-02" db="EMBL/GenBank/DDBJ databases">
        <authorList>
            <person name="Nowell W R."/>
        </authorList>
    </citation>
    <scope>NUCLEOTIDE SEQUENCE</scope>
</reference>
<feature type="transmembrane region" description="Helical" evidence="9">
    <location>
        <begin position="416"/>
        <end position="438"/>
    </location>
</feature>
<dbReference type="GO" id="GO:0006820">
    <property type="term" value="P:monoatomic anion transport"/>
    <property type="evidence" value="ECO:0007669"/>
    <property type="project" value="TreeGrafter"/>
</dbReference>
<protein>
    <recommendedName>
        <fullName evidence="10">Major facilitator superfamily (MFS) profile domain-containing protein</fullName>
    </recommendedName>
</protein>
<evidence type="ECO:0000313" key="12">
    <source>
        <dbReference type="EMBL" id="CAF1240482.1"/>
    </source>
</evidence>
<dbReference type="InterPro" id="IPR000849">
    <property type="entry name" value="Sugar_P_transporter"/>
</dbReference>
<dbReference type="PIRSF" id="PIRSF002808">
    <property type="entry name" value="Hexose_phosphate_transp"/>
    <property type="match status" value="1"/>
</dbReference>
<dbReference type="OrthoDB" id="2985014at2759"/>
<evidence type="ECO:0000256" key="3">
    <source>
        <dbReference type="ARBA" id="ARBA00022448"/>
    </source>
</evidence>
<evidence type="ECO:0000256" key="5">
    <source>
        <dbReference type="ARBA" id="ARBA00022692"/>
    </source>
</evidence>
<dbReference type="InterPro" id="IPR020846">
    <property type="entry name" value="MFS_dom"/>
</dbReference>
<keyword evidence="7 9" id="KW-1133">Transmembrane helix</keyword>
<feature type="transmembrane region" description="Helical" evidence="9">
    <location>
        <begin position="358"/>
        <end position="378"/>
    </location>
</feature>
<dbReference type="GO" id="GO:0005886">
    <property type="term" value="C:plasma membrane"/>
    <property type="evidence" value="ECO:0007669"/>
    <property type="project" value="UniProtKB-SubCell"/>
</dbReference>
<evidence type="ECO:0000256" key="7">
    <source>
        <dbReference type="ARBA" id="ARBA00022989"/>
    </source>
</evidence>
<feature type="transmembrane region" description="Helical" evidence="9">
    <location>
        <begin position="193"/>
        <end position="211"/>
    </location>
</feature>
<evidence type="ECO:0000259" key="10">
    <source>
        <dbReference type="PROSITE" id="PS50850"/>
    </source>
</evidence>
<dbReference type="Proteomes" id="UP000663832">
    <property type="component" value="Unassembled WGS sequence"/>
</dbReference>
<keyword evidence="4" id="KW-1003">Cell membrane</keyword>
<comment type="subcellular location">
    <subcellularLocation>
        <location evidence="1">Cell membrane</location>
        <topology evidence="1">Multi-pass membrane protein</topology>
    </subcellularLocation>
</comment>
<feature type="transmembrane region" description="Helical" evidence="9">
    <location>
        <begin position="384"/>
        <end position="409"/>
    </location>
</feature>
<name>A0A814UWY3_9BILA</name>
<feature type="transmembrane region" description="Helical" evidence="9">
    <location>
        <begin position="95"/>
        <end position="115"/>
    </location>
</feature>
<evidence type="ECO:0000313" key="11">
    <source>
        <dbReference type="EMBL" id="CAF1177714.1"/>
    </source>
</evidence>
<evidence type="ECO:0000313" key="13">
    <source>
        <dbReference type="Proteomes" id="UP000663832"/>
    </source>
</evidence>
<dbReference type="PANTHER" id="PTHR11662">
    <property type="entry name" value="SOLUTE CARRIER FAMILY 17"/>
    <property type="match status" value="1"/>
</dbReference>
<feature type="transmembrane region" description="Helical" evidence="9">
    <location>
        <begin position="450"/>
        <end position="471"/>
    </location>
</feature>
<keyword evidence="8 9" id="KW-0472">Membrane</keyword>
<feature type="transmembrane region" description="Helical" evidence="9">
    <location>
        <begin position="277"/>
        <end position="302"/>
    </location>
</feature>
<dbReference type="FunFam" id="1.20.1250.20:FF:000423">
    <property type="entry name" value="Putative inorganic phosphate cotransporter-like Protein"/>
    <property type="match status" value="1"/>
</dbReference>
<gene>
    <name evidence="11" type="ORF">BJG266_LOCUS25577</name>
    <name evidence="12" type="ORF">QVE165_LOCUS27946</name>
</gene>
<feature type="transmembrane region" description="Helical" evidence="9">
    <location>
        <begin position="12"/>
        <end position="35"/>
    </location>
</feature>
<keyword evidence="6" id="KW-0769">Symport</keyword>
<keyword evidence="5 9" id="KW-0812">Transmembrane</keyword>
<evidence type="ECO:0000256" key="8">
    <source>
        <dbReference type="ARBA" id="ARBA00023136"/>
    </source>
</evidence>
<keyword evidence="3" id="KW-0813">Transport</keyword>
<dbReference type="EMBL" id="CAJNOI010000199">
    <property type="protein sequence ID" value="CAF1177714.1"/>
    <property type="molecule type" value="Genomic_DNA"/>
</dbReference>
<feature type="transmembrane region" description="Helical" evidence="9">
    <location>
        <begin position="217"/>
        <end position="236"/>
    </location>
</feature>
<dbReference type="InterPro" id="IPR050382">
    <property type="entry name" value="MFS_Na/Anion_cotransporter"/>
</dbReference>
<evidence type="ECO:0000256" key="6">
    <source>
        <dbReference type="ARBA" id="ARBA00022847"/>
    </source>
</evidence>
<sequence length="505" mass="56309">MELISDVKLKTSVPFWCSTRVAIAFMVFLGMVVHFSQKTNVSIGLVCMVNHSAVEYNHINFTKTQPISTDDKCPQMKSNNHSDGSLVWSKNTQGLILGSYFWGYILTQIPSGYLAGRFGARFIFGGAIFVSSFATMFIPISANTNWIVFSMLQVIIGLAHGTIWPCLTVILAHWAPKEECGKLMSFMNAGSQVGNVLILSIGGLMCSWNFAGGWPLIFYSTGLIGFIWSITWLFFYTNSPRNHRYISLQEKEFVLEHTQQKLSNSNNKHSFHAPFRAILMSPACWALFIIHTCCNYGTYTFLTCIPKYMSEVLKFDIKSNGFLSALPYIVLWLNTLFSGFLADIFIRKKFLTITQTRKLFNVLGTILPAIVLIGLAFITCQLKYVAVILLTAGVAFGGFCFGGGFVLVANDIAPRYAGVVFGISNTFATIPGIISPYVVGALTEKDPNNWRIVFFICSIIYVIGMIVFLCLGSSELQPWAIEHVDNNNLLLRKNDKTTLKMTSET</sequence>
<dbReference type="Pfam" id="PF07690">
    <property type="entry name" value="MFS_1"/>
    <property type="match status" value="1"/>
</dbReference>
<accession>A0A814UWY3</accession>
<dbReference type="FunFam" id="1.20.1250.20:FF:000003">
    <property type="entry name" value="Solute carrier family 17 member 3"/>
    <property type="match status" value="1"/>
</dbReference>
<evidence type="ECO:0000256" key="2">
    <source>
        <dbReference type="ARBA" id="ARBA00009598"/>
    </source>
</evidence>
<dbReference type="PROSITE" id="PS50850">
    <property type="entry name" value="MFS"/>
    <property type="match status" value="1"/>
</dbReference>
<evidence type="ECO:0000256" key="9">
    <source>
        <dbReference type="SAM" id="Phobius"/>
    </source>
</evidence>
<comment type="similarity">
    <text evidence="2">Belongs to the major facilitator superfamily. Organophosphate:Pi antiporter (OPA) (TC 2.A.1.4) family.</text>
</comment>
<feature type="transmembrane region" description="Helical" evidence="9">
    <location>
        <begin position="122"/>
        <end position="140"/>
    </location>
</feature>